<keyword evidence="6" id="KW-0813">Transport</keyword>
<keyword evidence="11 18" id="KW-0249">Electron transport</keyword>
<comment type="function">
    <text evidence="1">Core subunit of the mitochondrial membrane respiratory chain NADH dehydrogenase (Complex I) that is believed to belong to the minimal assembly required for catalysis. Complex I functions in the transfer of electrons from NADH to the respiratory chain. The immediate electron acceptor for the enzyme is believed to be ubiquinone.</text>
</comment>
<dbReference type="InterPro" id="IPR003917">
    <property type="entry name" value="NADH_UbQ_OxRdtase_chain2"/>
</dbReference>
<keyword evidence="16 18" id="KW-0472">Membrane</keyword>
<evidence type="ECO:0000256" key="11">
    <source>
        <dbReference type="ARBA" id="ARBA00022982"/>
    </source>
</evidence>
<comment type="subcellular location">
    <subcellularLocation>
        <location evidence="2 18">Mitochondrion inner membrane</location>
        <topology evidence="2 18">Multi-pass membrane protein</topology>
    </subcellularLocation>
</comment>
<evidence type="ECO:0000256" key="8">
    <source>
        <dbReference type="ARBA" id="ARBA00022692"/>
    </source>
</evidence>
<feature type="transmembrane region" description="Helical" evidence="18">
    <location>
        <begin position="197"/>
        <end position="215"/>
    </location>
</feature>
<evidence type="ECO:0000256" key="15">
    <source>
        <dbReference type="ARBA" id="ARBA00023128"/>
    </source>
</evidence>
<dbReference type="GO" id="GO:0005743">
    <property type="term" value="C:mitochondrial inner membrane"/>
    <property type="evidence" value="ECO:0007669"/>
    <property type="project" value="UniProtKB-SubCell"/>
</dbReference>
<dbReference type="Pfam" id="PF00361">
    <property type="entry name" value="Proton_antipo_M"/>
    <property type="match status" value="1"/>
</dbReference>
<geneLocation type="mitochondrion" evidence="20"/>
<reference evidence="20" key="1">
    <citation type="submission" date="2016-04" db="EMBL/GenBank/DDBJ databases">
        <title>Mitochondria of beetle species.</title>
        <authorList>
            <person name="Hunter A."/>
            <person name="Moriniere J."/>
            <person name="Tang P."/>
            <person name="Linard B."/>
            <person name="Crampton-Platt A."/>
            <person name="Vogler A.P."/>
        </authorList>
    </citation>
    <scope>NUCLEOTIDE SEQUENCE</scope>
</reference>
<keyword evidence="15 18" id="KW-0496">Mitochondrion</keyword>
<feature type="domain" description="NADH:quinone oxidoreductase/Mrp antiporter transmembrane" evidence="19">
    <location>
        <begin position="23"/>
        <end position="280"/>
    </location>
</feature>
<dbReference type="InterPro" id="IPR001750">
    <property type="entry name" value="ND/Mrp_TM"/>
</dbReference>
<gene>
    <name evidence="20" type="primary">nad2</name>
</gene>
<comment type="similarity">
    <text evidence="3 18">Belongs to the complex I subunit 2 family.</text>
</comment>
<protein>
    <recommendedName>
        <fullName evidence="5 18">NADH-ubiquinone oxidoreductase chain 2</fullName>
        <ecNumber evidence="4 18">7.1.1.2</ecNumber>
    </recommendedName>
</protein>
<feature type="transmembrane region" description="Helical" evidence="18">
    <location>
        <begin position="227"/>
        <end position="247"/>
    </location>
</feature>
<keyword evidence="7 18" id="KW-0679">Respiratory chain</keyword>
<keyword evidence="10 18" id="KW-1278">Translocase</keyword>
<keyword evidence="14 18" id="KW-0830">Ubiquinone</keyword>
<evidence type="ECO:0000256" key="17">
    <source>
        <dbReference type="ARBA" id="ARBA00049551"/>
    </source>
</evidence>
<evidence type="ECO:0000259" key="19">
    <source>
        <dbReference type="Pfam" id="PF00361"/>
    </source>
</evidence>
<comment type="catalytic activity">
    <reaction evidence="17 18">
        <text>a ubiquinone + NADH + 5 H(+)(in) = a ubiquinol + NAD(+) + 4 H(+)(out)</text>
        <dbReference type="Rhea" id="RHEA:29091"/>
        <dbReference type="Rhea" id="RHEA-COMP:9565"/>
        <dbReference type="Rhea" id="RHEA-COMP:9566"/>
        <dbReference type="ChEBI" id="CHEBI:15378"/>
        <dbReference type="ChEBI" id="CHEBI:16389"/>
        <dbReference type="ChEBI" id="CHEBI:17976"/>
        <dbReference type="ChEBI" id="CHEBI:57540"/>
        <dbReference type="ChEBI" id="CHEBI:57945"/>
        <dbReference type="EC" id="7.1.1.2"/>
    </reaction>
</comment>
<evidence type="ECO:0000256" key="3">
    <source>
        <dbReference type="ARBA" id="ARBA00007012"/>
    </source>
</evidence>
<dbReference type="GO" id="GO:0008137">
    <property type="term" value="F:NADH dehydrogenase (ubiquinone) activity"/>
    <property type="evidence" value="ECO:0007669"/>
    <property type="project" value="UniProtKB-EC"/>
</dbReference>
<feature type="transmembrane region" description="Helical" evidence="18">
    <location>
        <begin position="311"/>
        <end position="331"/>
    </location>
</feature>
<evidence type="ECO:0000256" key="10">
    <source>
        <dbReference type="ARBA" id="ARBA00022967"/>
    </source>
</evidence>
<evidence type="ECO:0000256" key="14">
    <source>
        <dbReference type="ARBA" id="ARBA00023075"/>
    </source>
</evidence>
<name>A0A343C4I0_9CUCU</name>
<sequence length="333" mass="38165">MNKSYKILFFNSLLMGTLLAISSYSWFSMWMGLEINLLSAIPLFMSTNNSMSTEASMKYFISQAIASMVIMASIMMMMTNSSIFIHFKNNLMNSILNSMLMLKMGAAPLHFWFTEVMEGLSWVNCMILLTWQKISPLMILLNNKPTLLLISTFIISSVIIAPILSFNQTSLRKIMALSSINHMGWMLSTIMSTFQNLLIYLSIYSILSINTILLFKSMNVFFINQLINTKTLSYLITMVNFMSMGGLPPMLGFLPKWLTVNMLINKSLFIMPMIMILASLFMLFIYLRMFFQLMMMSQSKKLSMTKNQLKLPIIMISIISNSSLVLFTFLMNI</sequence>
<keyword evidence="12 18" id="KW-1133">Transmembrane helix</keyword>
<evidence type="ECO:0000256" key="13">
    <source>
        <dbReference type="ARBA" id="ARBA00023027"/>
    </source>
</evidence>
<evidence type="ECO:0000256" key="4">
    <source>
        <dbReference type="ARBA" id="ARBA00012944"/>
    </source>
</evidence>
<keyword evidence="9 18" id="KW-0999">Mitochondrion inner membrane</keyword>
<proteinExistence type="inferred from homology"/>
<evidence type="ECO:0000256" key="18">
    <source>
        <dbReference type="RuleBase" id="RU003403"/>
    </source>
</evidence>
<feature type="transmembrane region" description="Helical" evidence="18">
    <location>
        <begin position="147"/>
        <end position="167"/>
    </location>
</feature>
<evidence type="ECO:0000256" key="5">
    <source>
        <dbReference type="ARBA" id="ARBA00021008"/>
    </source>
</evidence>
<evidence type="ECO:0000256" key="6">
    <source>
        <dbReference type="ARBA" id="ARBA00022448"/>
    </source>
</evidence>
<keyword evidence="8 18" id="KW-0812">Transmembrane</keyword>
<dbReference type="PANTHER" id="PTHR46552">
    <property type="entry name" value="NADH-UBIQUINONE OXIDOREDUCTASE CHAIN 2"/>
    <property type="match status" value="1"/>
</dbReference>
<evidence type="ECO:0000256" key="7">
    <source>
        <dbReference type="ARBA" id="ARBA00022660"/>
    </source>
</evidence>
<evidence type="ECO:0000313" key="20">
    <source>
        <dbReference type="EMBL" id="ARH54929.1"/>
    </source>
</evidence>
<feature type="transmembrane region" description="Helical" evidence="18">
    <location>
        <begin position="174"/>
        <end position="191"/>
    </location>
</feature>
<evidence type="ECO:0000256" key="1">
    <source>
        <dbReference type="ARBA" id="ARBA00003257"/>
    </source>
</evidence>
<comment type="function">
    <text evidence="18">Core subunit of the mitochondrial membrane respiratory chain NADH dehydrogenase (Complex I) which catalyzes electron transfer from NADH through the respiratory chain, using ubiquinone as an electron acceptor. Essential for the catalytic activity and assembly of complex I.</text>
</comment>
<dbReference type="EC" id="7.1.1.2" evidence="4 18"/>
<dbReference type="PANTHER" id="PTHR46552:SF1">
    <property type="entry name" value="NADH-UBIQUINONE OXIDOREDUCTASE CHAIN 2"/>
    <property type="match status" value="1"/>
</dbReference>
<dbReference type="AlphaFoldDB" id="A0A343C4I0"/>
<feature type="transmembrane region" description="Helical" evidence="18">
    <location>
        <begin position="267"/>
        <end position="291"/>
    </location>
</feature>
<accession>A0A343C4I0</accession>
<evidence type="ECO:0000256" key="16">
    <source>
        <dbReference type="ARBA" id="ARBA00023136"/>
    </source>
</evidence>
<feature type="transmembrane region" description="Helical" evidence="18">
    <location>
        <begin position="59"/>
        <end position="79"/>
    </location>
</feature>
<evidence type="ECO:0000256" key="2">
    <source>
        <dbReference type="ARBA" id="ARBA00004448"/>
    </source>
</evidence>
<dbReference type="EMBL" id="KX087259">
    <property type="protein sequence ID" value="ARH54929.1"/>
    <property type="molecule type" value="Genomic_DNA"/>
</dbReference>
<dbReference type="GO" id="GO:0006120">
    <property type="term" value="P:mitochondrial electron transport, NADH to ubiquinone"/>
    <property type="evidence" value="ECO:0007669"/>
    <property type="project" value="InterPro"/>
</dbReference>
<dbReference type="InterPro" id="IPR050175">
    <property type="entry name" value="Complex_I_Subunit_2"/>
</dbReference>
<dbReference type="PRINTS" id="PR01436">
    <property type="entry name" value="NADHDHGNASE2"/>
</dbReference>
<evidence type="ECO:0000256" key="9">
    <source>
        <dbReference type="ARBA" id="ARBA00022792"/>
    </source>
</evidence>
<keyword evidence="13 18" id="KW-0520">NAD</keyword>
<feature type="transmembrane region" description="Helical" evidence="18">
    <location>
        <begin position="7"/>
        <end position="27"/>
    </location>
</feature>
<organism evidence="20">
    <name type="scientific">Cis micans</name>
    <dbReference type="NCBI Taxonomy" id="577917"/>
    <lineage>
        <taxon>Eukaryota</taxon>
        <taxon>Metazoa</taxon>
        <taxon>Ecdysozoa</taxon>
        <taxon>Arthropoda</taxon>
        <taxon>Hexapoda</taxon>
        <taxon>Insecta</taxon>
        <taxon>Pterygota</taxon>
        <taxon>Neoptera</taxon>
        <taxon>Endopterygota</taxon>
        <taxon>Coleoptera</taxon>
        <taxon>Polyphaga</taxon>
        <taxon>Cucujiformia</taxon>
        <taxon>Ciidae</taxon>
        <taxon>Ciinae</taxon>
        <taxon>Cis</taxon>
    </lineage>
</organism>
<evidence type="ECO:0000256" key="12">
    <source>
        <dbReference type="ARBA" id="ARBA00022989"/>
    </source>
</evidence>